<proteinExistence type="predicted"/>
<evidence type="ECO:0000313" key="6">
    <source>
        <dbReference type="EMBL" id="MBJ7539357.1"/>
    </source>
</evidence>
<dbReference type="Pfam" id="PF02518">
    <property type="entry name" value="HATPase_c"/>
    <property type="match status" value="1"/>
</dbReference>
<feature type="domain" description="Histidine kinase" evidence="5">
    <location>
        <begin position="413"/>
        <end position="634"/>
    </location>
</feature>
<dbReference type="Pfam" id="PF07696">
    <property type="entry name" value="7TMR-DISMED2"/>
    <property type="match status" value="1"/>
</dbReference>
<evidence type="ECO:0000256" key="1">
    <source>
        <dbReference type="ARBA" id="ARBA00000085"/>
    </source>
</evidence>
<keyword evidence="3" id="KW-0597">Phosphoprotein</keyword>
<dbReference type="PANTHER" id="PTHR43547:SF2">
    <property type="entry name" value="HYBRID SIGNAL TRANSDUCTION HISTIDINE KINASE C"/>
    <property type="match status" value="1"/>
</dbReference>
<keyword evidence="7" id="KW-1185">Reference proteome</keyword>
<feature type="transmembrane region" description="Helical" evidence="4">
    <location>
        <begin position="294"/>
        <end position="318"/>
    </location>
</feature>
<comment type="caution">
    <text evidence="6">The sequence shown here is derived from an EMBL/GenBank/DDBJ whole genome shotgun (WGS) entry which is preliminary data.</text>
</comment>
<dbReference type="SUPFAM" id="SSF55874">
    <property type="entry name" value="ATPase domain of HSP90 chaperone/DNA topoisomerase II/histidine kinase"/>
    <property type="match status" value="1"/>
</dbReference>
<dbReference type="Gene3D" id="1.10.287.130">
    <property type="match status" value="1"/>
</dbReference>
<dbReference type="PROSITE" id="PS50109">
    <property type="entry name" value="HIS_KIN"/>
    <property type="match status" value="1"/>
</dbReference>
<keyword evidence="4" id="KW-0472">Membrane</keyword>
<dbReference type="Gene3D" id="3.30.565.10">
    <property type="entry name" value="Histidine kinase-like ATPase, C-terminal domain"/>
    <property type="match status" value="1"/>
</dbReference>
<keyword evidence="4" id="KW-1133">Transmembrane helix</keyword>
<dbReference type="Pfam" id="PF00512">
    <property type="entry name" value="HisKA"/>
    <property type="match status" value="1"/>
</dbReference>
<protein>
    <recommendedName>
        <fullName evidence="2">histidine kinase</fullName>
        <ecNumber evidence="2">2.7.13.3</ecNumber>
    </recommendedName>
</protein>
<evidence type="ECO:0000256" key="2">
    <source>
        <dbReference type="ARBA" id="ARBA00012438"/>
    </source>
</evidence>
<dbReference type="InterPro" id="IPR005467">
    <property type="entry name" value="His_kinase_dom"/>
</dbReference>
<evidence type="ECO:0000256" key="4">
    <source>
        <dbReference type="SAM" id="Phobius"/>
    </source>
</evidence>
<dbReference type="AlphaFoldDB" id="A0A934JW51"/>
<keyword evidence="4" id="KW-0812">Transmembrane</keyword>
<dbReference type="InterPro" id="IPR011623">
    <property type="entry name" value="7TMR_DISM_rcpt_extracell_dom1"/>
</dbReference>
<dbReference type="EC" id="2.7.13.3" evidence="2"/>
<dbReference type="CDD" id="cd00082">
    <property type="entry name" value="HisKA"/>
    <property type="match status" value="1"/>
</dbReference>
<accession>A0A934JW51</accession>
<dbReference type="Proteomes" id="UP000628710">
    <property type="component" value="Unassembled WGS sequence"/>
</dbReference>
<dbReference type="EMBL" id="JAEMNX010000023">
    <property type="protein sequence ID" value="MBJ7539357.1"/>
    <property type="molecule type" value="Genomic_DNA"/>
</dbReference>
<name>A0A934JW51_9GAMM</name>
<dbReference type="SMART" id="SM00387">
    <property type="entry name" value="HATPase_c"/>
    <property type="match status" value="1"/>
</dbReference>
<sequence>MKLIRQLVVLGFLIPFLLHAKALSIGEDIPYFYYEDKTGSLTLEQFLNVPKKHLIKSNKALSKGYTKSTFWIKANVDHKAFVGDEYWFEILPIFLDKVEFYYKPNDGVRPWMNRSAGDLNGSGKWDVDYRAPIFILPKTLKGYSIVIKVSTSSSMLLDVKVWEEKEFIVSSLKENSFWNFFFGLFSFAAVVLLVLALVLRKRIFWVSFSAYVVYLNLFCMHGYYEWFFGKSPFHIQHYLTSILFISVFSVALLAFSEMLGLRERFDKIYRVILVLSFLIFSQSALIFFDMYFFSIRFVLVLFFFGSYLILVCYFYSLFKFDFSVLYFLVGLGVMAIMSILFLRISVLNGFDVYPGQRDSFWQVVVSISVIAVMAGAIIKIYKERIFNIERRGLVRELNVERETRFNQRQLVSMISHEFRTSLSIISGAITNLKSLSNLDAQVTKRYERIERANARLIQLTDNCLADDRVSSASLTMSFKTANLSEILLSATRVVNFSDHHNMNVSFNGMEVSLLELPELLIKADDAMLQIALSNVFDNALKYMEEGDVNVEVYEYDNSYFINVIDHGDGIDKGMENEIFEKYRKVTRGDSASKPGVGFGLYVCKQIMLGHDGDVRLLGNSDQGCCFEFRIPKKLD</sequence>
<feature type="transmembrane region" description="Helical" evidence="4">
    <location>
        <begin position="268"/>
        <end position="288"/>
    </location>
</feature>
<dbReference type="InterPro" id="IPR004358">
    <property type="entry name" value="Sig_transdc_His_kin-like_C"/>
</dbReference>
<feature type="transmembrane region" description="Helical" evidence="4">
    <location>
        <begin position="325"/>
        <end position="347"/>
    </location>
</feature>
<dbReference type="InterPro" id="IPR036890">
    <property type="entry name" value="HATPase_C_sf"/>
</dbReference>
<keyword evidence="6" id="KW-0418">Kinase</keyword>
<organism evidence="6 7">
    <name type="scientific">Marinomonas transparens</name>
    <dbReference type="NCBI Taxonomy" id="2795388"/>
    <lineage>
        <taxon>Bacteria</taxon>
        <taxon>Pseudomonadati</taxon>
        <taxon>Pseudomonadota</taxon>
        <taxon>Gammaproteobacteria</taxon>
        <taxon>Oceanospirillales</taxon>
        <taxon>Oceanospirillaceae</taxon>
        <taxon>Marinomonas</taxon>
    </lineage>
</organism>
<feature type="transmembrane region" description="Helical" evidence="4">
    <location>
        <begin position="235"/>
        <end position="256"/>
    </location>
</feature>
<dbReference type="InterPro" id="IPR003594">
    <property type="entry name" value="HATPase_dom"/>
</dbReference>
<dbReference type="Pfam" id="PF07695">
    <property type="entry name" value="7TMR-DISM_7TM"/>
    <property type="match status" value="1"/>
</dbReference>
<evidence type="ECO:0000259" key="5">
    <source>
        <dbReference type="PROSITE" id="PS50109"/>
    </source>
</evidence>
<dbReference type="Gene3D" id="2.60.40.2380">
    <property type="match status" value="1"/>
</dbReference>
<dbReference type="InterPro" id="IPR011622">
    <property type="entry name" value="7TMR_DISM_rcpt_extracell_dom2"/>
</dbReference>
<feature type="transmembrane region" description="Helical" evidence="4">
    <location>
        <begin position="177"/>
        <end position="198"/>
    </location>
</feature>
<dbReference type="SUPFAM" id="SSF47384">
    <property type="entry name" value="Homodimeric domain of signal transducing histidine kinase"/>
    <property type="match status" value="1"/>
</dbReference>
<evidence type="ECO:0000256" key="3">
    <source>
        <dbReference type="ARBA" id="ARBA00022553"/>
    </source>
</evidence>
<dbReference type="SMART" id="SM00388">
    <property type="entry name" value="HisKA"/>
    <property type="match status" value="1"/>
</dbReference>
<feature type="transmembrane region" description="Helical" evidence="4">
    <location>
        <begin position="203"/>
        <end position="223"/>
    </location>
</feature>
<dbReference type="InterPro" id="IPR003661">
    <property type="entry name" value="HisK_dim/P_dom"/>
</dbReference>
<comment type="catalytic activity">
    <reaction evidence="1">
        <text>ATP + protein L-histidine = ADP + protein N-phospho-L-histidine.</text>
        <dbReference type="EC" id="2.7.13.3"/>
    </reaction>
</comment>
<keyword evidence="6" id="KW-0808">Transferase</keyword>
<dbReference type="RefSeq" id="WP_199469756.1">
    <property type="nucleotide sequence ID" value="NZ_JAEMNX010000023.1"/>
</dbReference>
<dbReference type="PRINTS" id="PR00344">
    <property type="entry name" value="BCTRLSENSOR"/>
</dbReference>
<reference evidence="6" key="1">
    <citation type="submission" date="2020-12" db="EMBL/GenBank/DDBJ databases">
        <title>Marinomonas arctica sp. nov., a psychrotolerant bacterium isolated from the Arctic.</title>
        <authorList>
            <person name="Zhang Y."/>
        </authorList>
    </citation>
    <scope>NUCLEOTIDE SEQUENCE</scope>
    <source>
        <strain evidence="6">C1424</strain>
    </source>
</reference>
<evidence type="ECO:0000313" key="7">
    <source>
        <dbReference type="Proteomes" id="UP000628710"/>
    </source>
</evidence>
<feature type="transmembrane region" description="Helical" evidence="4">
    <location>
        <begin position="359"/>
        <end position="381"/>
    </location>
</feature>
<dbReference type="PANTHER" id="PTHR43547">
    <property type="entry name" value="TWO-COMPONENT HISTIDINE KINASE"/>
    <property type="match status" value="1"/>
</dbReference>
<dbReference type="GO" id="GO:0000155">
    <property type="term" value="F:phosphorelay sensor kinase activity"/>
    <property type="evidence" value="ECO:0007669"/>
    <property type="project" value="InterPro"/>
</dbReference>
<gene>
    <name evidence="6" type="ORF">I8J31_16890</name>
</gene>
<dbReference type="InterPro" id="IPR036097">
    <property type="entry name" value="HisK_dim/P_sf"/>
</dbReference>